<comment type="caution">
    <text evidence="2">The sequence shown here is derived from an EMBL/GenBank/DDBJ whole genome shotgun (WGS) entry which is preliminary data.</text>
</comment>
<keyword evidence="3" id="KW-1185">Reference proteome</keyword>
<dbReference type="Pfam" id="PF00535">
    <property type="entry name" value="Glycos_transf_2"/>
    <property type="match status" value="1"/>
</dbReference>
<dbReference type="PANTHER" id="PTHR43685">
    <property type="entry name" value="GLYCOSYLTRANSFERASE"/>
    <property type="match status" value="1"/>
</dbReference>
<keyword evidence="2" id="KW-0808">Transferase</keyword>
<feature type="domain" description="Glycosyltransferase 2-like" evidence="1">
    <location>
        <begin position="13"/>
        <end position="162"/>
    </location>
</feature>
<gene>
    <name evidence="2" type="ORF">DY023_01945</name>
</gene>
<dbReference type="InterPro" id="IPR001173">
    <property type="entry name" value="Glyco_trans_2-like"/>
</dbReference>
<dbReference type="PANTHER" id="PTHR43685:SF3">
    <property type="entry name" value="SLR2126 PROTEIN"/>
    <property type="match status" value="1"/>
</dbReference>
<dbReference type="Proteomes" id="UP000262172">
    <property type="component" value="Unassembled WGS sequence"/>
</dbReference>
<dbReference type="AlphaFoldDB" id="A0A371NYU5"/>
<dbReference type="CDD" id="cd00761">
    <property type="entry name" value="Glyco_tranf_GTA_type"/>
    <property type="match status" value="1"/>
</dbReference>
<sequence length="317" mass="35337">MSERSGTERPVASLVIPSRGGVDRLPHLFHALGRQTTTDWEAIVVLDGDIDSSAGVVDAAAAELPVRSIVFDENRGRSAALNAGFAAARGQVLIRCDDDLRPAPDYVASHIARHESSTAVGVIGLYRNVYPDTAYARAYGRARDRRFREEAYAATATWRYWAGNVSVTRETYDRVGDYDEDYRAYGWEDVDWGYRLQVFGAEVILAPELETLHHIAAVTTEIRIERAFHSGAARRTFVGKHGSQVFGERAPDHGWWGRLIDRTAERDGLSQLRARARKADATLDRMPRWAAEKRVSWLVESAARSGEMHPEQVSADV</sequence>
<dbReference type="InterPro" id="IPR050834">
    <property type="entry name" value="Glycosyltransf_2"/>
</dbReference>
<dbReference type="OrthoDB" id="4120491at2"/>
<accession>A0A371NYU5</accession>
<organism evidence="2 3">
    <name type="scientific">Microbacterium bovistercoris</name>
    <dbReference type="NCBI Taxonomy" id="2293570"/>
    <lineage>
        <taxon>Bacteria</taxon>
        <taxon>Bacillati</taxon>
        <taxon>Actinomycetota</taxon>
        <taxon>Actinomycetes</taxon>
        <taxon>Micrococcales</taxon>
        <taxon>Microbacteriaceae</taxon>
        <taxon>Microbacterium</taxon>
    </lineage>
</organism>
<dbReference type="EMBL" id="QUAB01000013">
    <property type="protein sequence ID" value="REJ08087.1"/>
    <property type="molecule type" value="Genomic_DNA"/>
</dbReference>
<evidence type="ECO:0000313" key="3">
    <source>
        <dbReference type="Proteomes" id="UP000262172"/>
    </source>
</evidence>
<dbReference type="GO" id="GO:0016740">
    <property type="term" value="F:transferase activity"/>
    <property type="evidence" value="ECO:0007669"/>
    <property type="project" value="UniProtKB-KW"/>
</dbReference>
<dbReference type="SUPFAM" id="SSF53448">
    <property type="entry name" value="Nucleotide-diphospho-sugar transferases"/>
    <property type="match status" value="1"/>
</dbReference>
<protein>
    <submittedName>
        <fullName evidence="2">Glycosyltransferase family 2 protein</fullName>
    </submittedName>
</protein>
<dbReference type="InterPro" id="IPR029044">
    <property type="entry name" value="Nucleotide-diphossugar_trans"/>
</dbReference>
<evidence type="ECO:0000259" key="1">
    <source>
        <dbReference type="Pfam" id="PF00535"/>
    </source>
</evidence>
<reference evidence="2 3" key="1">
    <citation type="submission" date="2018-08" db="EMBL/GenBank/DDBJ databases">
        <title>Isolation, diversity and antifungal activity of Actinobacteria from cow dung.</title>
        <authorList>
            <person name="Ling L."/>
        </authorList>
    </citation>
    <scope>NUCLEOTIDE SEQUENCE [LARGE SCALE GENOMIC DNA]</scope>
    <source>
        <strain evidence="2 3">NEAU-LLE</strain>
    </source>
</reference>
<dbReference type="Gene3D" id="3.90.550.10">
    <property type="entry name" value="Spore Coat Polysaccharide Biosynthesis Protein SpsA, Chain A"/>
    <property type="match status" value="1"/>
</dbReference>
<evidence type="ECO:0000313" key="2">
    <source>
        <dbReference type="EMBL" id="REJ08087.1"/>
    </source>
</evidence>
<proteinExistence type="predicted"/>
<name>A0A371NYU5_9MICO</name>